<dbReference type="Proteomes" id="UP000324091">
    <property type="component" value="Chromosome 19"/>
</dbReference>
<evidence type="ECO:0000313" key="2">
    <source>
        <dbReference type="Proteomes" id="UP000324091"/>
    </source>
</evidence>
<keyword evidence="2" id="KW-1185">Reference proteome</keyword>
<reference evidence="1 2" key="1">
    <citation type="submission" date="2019-04" db="EMBL/GenBank/DDBJ databases">
        <title>Chromosome genome assembly for Takifugu flavidus.</title>
        <authorList>
            <person name="Xiao S."/>
        </authorList>
    </citation>
    <scope>NUCLEOTIDE SEQUENCE [LARGE SCALE GENOMIC DNA]</scope>
    <source>
        <strain evidence="1">HTHZ2018</strain>
        <tissue evidence="1">Muscle</tissue>
    </source>
</reference>
<proteinExistence type="predicted"/>
<comment type="caution">
    <text evidence="1">The sequence shown here is derived from an EMBL/GenBank/DDBJ whole genome shotgun (WGS) entry which is preliminary data.</text>
</comment>
<dbReference type="EMBL" id="RHFK02000011">
    <property type="protein sequence ID" value="TWW69035.1"/>
    <property type="molecule type" value="Genomic_DNA"/>
</dbReference>
<protein>
    <submittedName>
        <fullName evidence="1">Uncharacterized protein</fullName>
    </submittedName>
</protein>
<sequence>MTAAEPPGLCEMIHSFFRGESPRGKAFDPSQGAVLIAEIKGRDDPPVLFIPAQLSTQTRGRWAVGGDC</sequence>
<dbReference type="AlphaFoldDB" id="A0A5C6NQ23"/>
<name>A0A5C6NQ23_9TELE</name>
<evidence type="ECO:0000313" key="1">
    <source>
        <dbReference type="EMBL" id="TWW69035.1"/>
    </source>
</evidence>
<accession>A0A5C6NQ23</accession>
<organism evidence="1 2">
    <name type="scientific">Takifugu flavidus</name>
    <name type="common">sansaifugu</name>
    <dbReference type="NCBI Taxonomy" id="433684"/>
    <lineage>
        <taxon>Eukaryota</taxon>
        <taxon>Metazoa</taxon>
        <taxon>Chordata</taxon>
        <taxon>Craniata</taxon>
        <taxon>Vertebrata</taxon>
        <taxon>Euteleostomi</taxon>
        <taxon>Actinopterygii</taxon>
        <taxon>Neopterygii</taxon>
        <taxon>Teleostei</taxon>
        <taxon>Neoteleostei</taxon>
        <taxon>Acanthomorphata</taxon>
        <taxon>Eupercaria</taxon>
        <taxon>Tetraodontiformes</taxon>
        <taxon>Tetradontoidea</taxon>
        <taxon>Tetraodontidae</taxon>
        <taxon>Takifugu</taxon>
    </lineage>
</organism>
<gene>
    <name evidence="1" type="ORF">D4764_19G0008330</name>
</gene>